<gene>
    <name evidence="1" type="ORF">A2730_01455</name>
</gene>
<dbReference type="EMBL" id="MHOO01000005">
    <property type="protein sequence ID" value="OGZ64440.1"/>
    <property type="molecule type" value="Genomic_DNA"/>
</dbReference>
<name>A0A1G2HQC5_9BACT</name>
<dbReference type="Proteomes" id="UP000176855">
    <property type="component" value="Unassembled WGS sequence"/>
</dbReference>
<evidence type="ECO:0000313" key="1">
    <source>
        <dbReference type="EMBL" id="OGZ64440.1"/>
    </source>
</evidence>
<reference evidence="1 2" key="1">
    <citation type="journal article" date="2016" name="Nat. Commun.">
        <title>Thousands of microbial genomes shed light on interconnected biogeochemical processes in an aquifer system.</title>
        <authorList>
            <person name="Anantharaman K."/>
            <person name="Brown C.T."/>
            <person name="Hug L.A."/>
            <person name="Sharon I."/>
            <person name="Castelle C.J."/>
            <person name="Probst A.J."/>
            <person name="Thomas B.C."/>
            <person name="Singh A."/>
            <person name="Wilkins M.J."/>
            <person name="Karaoz U."/>
            <person name="Brodie E.L."/>
            <person name="Williams K.H."/>
            <person name="Hubbard S.S."/>
            <person name="Banfield J.F."/>
        </authorList>
    </citation>
    <scope>NUCLEOTIDE SEQUENCE [LARGE SCALE GENOMIC DNA]</scope>
</reference>
<proteinExistence type="predicted"/>
<protein>
    <submittedName>
        <fullName evidence="1">Uncharacterized protein</fullName>
    </submittedName>
</protein>
<comment type="caution">
    <text evidence="1">The sequence shown here is derived from an EMBL/GenBank/DDBJ whole genome shotgun (WGS) entry which is preliminary data.</text>
</comment>
<sequence length="94" mass="10365">MRVDIYVYSTTSNGALAKSFFTKSFQWQSAPPAIGTIIPLQSNHGKGRLHPGVVTDVKITDNTATVKVGTETSKEDLRDSFIPDNWKEISILPE</sequence>
<evidence type="ECO:0000313" key="2">
    <source>
        <dbReference type="Proteomes" id="UP000176855"/>
    </source>
</evidence>
<organism evidence="1 2">
    <name type="scientific">Candidatus Staskawiczbacteria bacterium RIFCSPHIGHO2_01_FULL_39_25</name>
    <dbReference type="NCBI Taxonomy" id="1802202"/>
    <lineage>
        <taxon>Bacteria</taxon>
        <taxon>Candidatus Staskawicziibacteriota</taxon>
    </lineage>
</organism>
<dbReference type="AlphaFoldDB" id="A0A1G2HQC5"/>
<accession>A0A1G2HQC5</accession>